<dbReference type="GO" id="GO:0006260">
    <property type="term" value="P:DNA replication"/>
    <property type="evidence" value="ECO:0007669"/>
    <property type="project" value="UniProtKB-KW"/>
</dbReference>
<sequence>MVLNTSALFAKLETSTDYKLLSLTPDLLAAIERNEKLEFKAARAEEAVVLCSKDKTWLVKQKNHSNTVLLMEEFAPEDFSMDFPPSAAPYGQPLSFHLGYSKQNHELEPRLTSGEVDISLLPVFSGNEQKFKEFVSTTKCVKKTVAELRDCSPCSALEFERIWPSYGGCVVQNIACILSRDFISRALHITLMSCMAESLNFERLTLKEVFVAVNKDMGDEGEFNPFSFEVIRTILGKFSESCDNGFFILQRKAVARWYGIDALTKCASRTMIPQEEFMIKWKSLFPPYFSCDLDFNALRGHFYRPLGSNIQYFSKAALPDNPKDRFDYLFKMQSTWDLDDMVPFIQELNSKGVKMDSFVMKYARRKRHGKRTLISAR</sequence>
<dbReference type="GO" id="GO:0000785">
    <property type="term" value="C:chromatin"/>
    <property type="evidence" value="ECO:0007669"/>
    <property type="project" value="TreeGrafter"/>
</dbReference>
<gene>
    <name evidence="3" type="ORF">LADA_0H15896G</name>
</gene>
<accession>A0A1G4K532</accession>
<dbReference type="GO" id="GO:0031390">
    <property type="term" value="C:Ctf18 RFC-like complex"/>
    <property type="evidence" value="ECO:0007669"/>
    <property type="project" value="EnsemblFungi"/>
</dbReference>
<organism evidence="3 4">
    <name type="scientific">Lachancea dasiensis</name>
    <dbReference type="NCBI Taxonomy" id="1072105"/>
    <lineage>
        <taxon>Eukaryota</taxon>
        <taxon>Fungi</taxon>
        <taxon>Dikarya</taxon>
        <taxon>Ascomycota</taxon>
        <taxon>Saccharomycotina</taxon>
        <taxon>Saccharomycetes</taxon>
        <taxon>Saccharomycetales</taxon>
        <taxon>Saccharomycetaceae</taxon>
        <taxon>Lachancea</taxon>
    </lineage>
</organism>
<dbReference type="AlphaFoldDB" id="A0A1G4K532"/>
<comment type="similarity">
    <text evidence="1">Belongs to the DCC1 family.</text>
</comment>
<keyword evidence="2" id="KW-0235">DNA replication</keyword>
<dbReference type="STRING" id="1266660.A0A1G4K532"/>
<dbReference type="EMBL" id="LT598461">
    <property type="protein sequence ID" value="SCU98875.1"/>
    <property type="molecule type" value="Genomic_DNA"/>
</dbReference>
<evidence type="ECO:0000256" key="2">
    <source>
        <dbReference type="ARBA" id="ARBA00022705"/>
    </source>
</evidence>
<protein>
    <submittedName>
        <fullName evidence="3">LADA_0H15896g1_1</fullName>
    </submittedName>
</protein>
<dbReference type="GO" id="GO:0000775">
    <property type="term" value="C:chromosome, centromeric region"/>
    <property type="evidence" value="ECO:0007669"/>
    <property type="project" value="TreeGrafter"/>
</dbReference>
<dbReference type="GO" id="GO:0035753">
    <property type="term" value="P:maintenance of DNA trinucleotide repeats"/>
    <property type="evidence" value="ECO:0007669"/>
    <property type="project" value="EnsemblFungi"/>
</dbReference>
<proteinExistence type="inferred from homology"/>
<evidence type="ECO:0000313" key="3">
    <source>
        <dbReference type="EMBL" id="SCU98875.1"/>
    </source>
</evidence>
<evidence type="ECO:0000313" key="4">
    <source>
        <dbReference type="Proteomes" id="UP000190274"/>
    </source>
</evidence>
<dbReference type="PANTHER" id="PTHR13395">
    <property type="entry name" value="SISTER CHROMATID COHESION PROTEIN DCC1-RELATED"/>
    <property type="match status" value="1"/>
</dbReference>
<dbReference type="Proteomes" id="UP000190274">
    <property type="component" value="Chromosome H"/>
</dbReference>
<keyword evidence="4" id="KW-1185">Reference proteome</keyword>
<dbReference type="GO" id="GO:0034088">
    <property type="term" value="P:maintenance of mitotic sister chromatid cohesion"/>
    <property type="evidence" value="ECO:0007669"/>
    <property type="project" value="TreeGrafter"/>
</dbReference>
<dbReference type="GO" id="GO:0034398">
    <property type="term" value="P:telomere tethering at nuclear periphery"/>
    <property type="evidence" value="ECO:0007669"/>
    <property type="project" value="EnsemblFungi"/>
</dbReference>
<dbReference type="Pfam" id="PF09724">
    <property type="entry name" value="Dcc1"/>
    <property type="match status" value="1"/>
</dbReference>
<dbReference type="InterPro" id="IPR019128">
    <property type="entry name" value="Dcc1"/>
</dbReference>
<dbReference type="OrthoDB" id="276989at2759"/>
<reference evidence="3 4" key="1">
    <citation type="submission" date="2016-03" db="EMBL/GenBank/DDBJ databases">
        <authorList>
            <person name="Devillers H."/>
        </authorList>
    </citation>
    <scope>NUCLEOTIDE SEQUENCE [LARGE SCALE GENOMIC DNA]</scope>
    <source>
        <strain evidence="3">CBS 10888</strain>
    </source>
</reference>
<dbReference type="PANTHER" id="PTHR13395:SF6">
    <property type="entry name" value="SISTER CHROMATID COHESION PROTEIN DCC1"/>
    <property type="match status" value="1"/>
</dbReference>
<evidence type="ECO:0000256" key="1">
    <source>
        <dbReference type="ARBA" id="ARBA00007017"/>
    </source>
</evidence>
<name>A0A1G4K532_9SACH</name>